<accession>A0A4R6UNI7</accession>
<proteinExistence type="predicted"/>
<evidence type="ECO:0000313" key="2">
    <source>
        <dbReference type="EMBL" id="TDQ47043.1"/>
    </source>
</evidence>
<evidence type="ECO:0000256" key="1">
    <source>
        <dbReference type="SAM" id="Phobius"/>
    </source>
</evidence>
<keyword evidence="1" id="KW-1133">Transmembrane helix</keyword>
<dbReference type="PANTHER" id="PTHR42305">
    <property type="entry name" value="MEMBRANE PROTEIN RV1733C-RELATED"/>
    <property type="match status" value="1"/>
</dbReference>
<dbReference type="AlphaFoldDB" id="A0A4R6UNI7"/>
<protein>
    <recommendedName>
        <fullName evidence="4">Transmembrane protein</fullName>
    </recommendedName>
</protein>
<dbReference type="InterPro" id="IPR039708">
    <property type="entry name" value="MT1774/Rv1733c-like"/>
</dbReference>
<dbReference type="OrthoDB" id="3637369at2"/>
<dbReference type="Proteomes" id="UP000295705">
    <property type="component" value="Unassembled WGS sequence"/>
</dbReference>
<keyword evidence="1" id="KW-0812">Transmembrane</keyword>
<evidence type="ECO:0008006" key="4">
    <source>
        <dbReference type="Google" id="ProtNLM"/>
    </source>
</evidence>
<dbReference type="PANTHER" id="PTHR42305:SF1">
    <property type="entry name" value="MEMBRANE PROTEIN RV1733C-RELATED"/>
    <property type="match status" value="1"/>
</dbReference>
<sequence>MAVRTGAFRRAIGLFVPPRSELRRGSDRLEVAVRWVLLLAGLLLLPVALAAGGEVTARLGAQAAVEQGERRPVVAEVLPAGSPGAPVGGDVTSAPLLGGADPASDVVRAPVRWIAADGLPRTGLARVPDTTRPGDTRVLWVDAADRPTPPPMPPTAPGAHGAMVTAFLLVIDLTASLVLLAGLRHVLDRSRLRSWERAWRRFSDPEPEPEPDRQH</sequence>
<name>A0A4R6UNI7_9PSEU</name>
<dbReference type="EMBL" id="SNYO01000014">
    <property type="protein sequence ID" value="TDQ47043.1"/>
    <property type="molecule type" value="Genomic_DNA"/>
</dbReference>
<keyword evidence="1" id="KW-0472">Membrane</keyword>
<feature type="transmembrane region" description="Helical" evidence="1">
    <location>
        <begin position="31"/>
        <end position="51"/>
    </location>
</feature>
<gene>
    <name evidence="2" type="ORF">EV188_114131</name>
</gene>
<keyword evidence="3" id="KW-1185">Reference proteome</keyword>
<reference evidence="2 3" key="1">
    <citation type="submission" date="2019-03" db="EMBL/GenBank/DDBJ databases">
        <title>Genomic Encyclopedia of Type Strains, Phase IV (KMG-IV): sequencing the most valuable type-strain genomes for metagenomic binning, comparative biology and taxonomic classification.</title>
        <authorList>
            <person name="Goeker M."/>
        </authorList>
    </citation>
    <scope>NUCLEOTIDE SEQUENCE [LARGE SCALE GENOMIC DNA]</scope>
    <source>
        <strain evidence="2 3">DSM 45775</strain>
    </source>
</reference>
<comment type="caution">
    <text evidence="2">The sequence shown here is derived from an EMBL/GenBank/DDBJ whole genome shotgun (WGS) entry which is preliminary data.</text>
</comment>
<feature type="transmembrane region" description="Helical" evidence="1">
    <location>
        <begin position="159"/>
        <end position="183"/>
    </location>
</feature>
<dbReference type="RefSeq" id="WP_133829960.1">
    <property type="nucleotide sequence ID" value="NZ_BAABHR010000059.1"/>
</dbReference>
<organism evidence="2 3">
    <name type="scientific">Actinomycetospora succinea</name>
    <dbReference type="NCBI Taxonomy" id="663603"/>
    <lineage>
        <taxon>Bacteria</taxon>
        <taxon>Bacillati</taxon>
        <taxon>Actinomycetota</taxon>
        <taxon>Actinomycetes</taxon>
        <taxon>Pseudonocardiales</taxon>
        <taxon>Pseudonocardiaceae</taxon>
        <taxon>Actinomycetospora</taxon>
    </lineage>
</organism>
<evidence type="ECO:0000313" key="3">
    <source>
        <dbReference type="Proteomes" id="UP000295705"/>
    </source>
</evidence>